<accession>A0AAD7PVF9</accession>
<protein>
    <submittedName>
        <fullName evidence="1">Uncharacterized protein</fullName>
    </submittedName>
</protein>
<name>A0AAD7PVF9_QUISA</name>
<reference evidence="1" key="1">
    <citation type="journal article" date="2023" name="Science">
        <title>Elucidation of the pathway for biosynthesis of saponin adjuvants from the soapbark tree.</title>
        <authorList>
            <person name="Reed J."/>
            <person name="Orme A."/>
            <person name="El-Demerdash A."/>
            <person name="Owen C."/>
            <person name="Martin L.B.B."/>
            <person name="Misra R.C."/>
            <person name="Kikuchi S."/>
            <person name="Rejzek M."/>
            <person name="Martin A.C."/>
            <person name="Harkess A."/>
            <person name="Leebens-Mack J."/>
            <person name="Louveau T."/>
            <person name="Stephenson M.J."/>
            <person name="Osbourn A."/>
        </authorList>
    </citation>
    <scope>NUCLEOTIDE SEQUENCE</scope>
    <source>
        <strain evidence="1">S10</strain>
    </source>
</reference>
<evidence type="ECO:0000313" key="1">
    <source>
        <dbReference type="EMBL" id="KAJ7969328.1"/>
    </source>
</evidence>
<sequence length="83" mass="9269">MYRYTYTDIDLYSYLPIFNISLPQLIQPSSPPTTFTDPLAAPRPRTLRTLESLKSASLLPVLAATLRPSSHPATTVPPFDHLI</sequence>
<proteinExistence type="predicted"/>
<dbReference type="KEGG" id="qsa:O6P43_013306"/>
<dbReference type="EMBL" id="JARAOO010000005">
    <property type="protein sequence ID" value="KAJ7969328.1"/>
    <property type="molecule type" value="Genomic_DNA"/>
</dbReference>
<keyword evidence="2" id="KW-1185">Reference proteome</keyword>
<organism evidence="1 2">
    <name type="scientific">Quillaja saponaria</name>
    <name type="common">Soap bark tree</name>
    <dbReference type="NCBI Taxonomy" id="32244"/>
    <lineage>
        <taxon>Eukaryota</taxon>
        <taxon>Viridiplantae</taxon>
        <taxon>Streptophyta</taxon>
        <taxon>Embryophyta</taxon>
        <taxon>Tracheophyta</taxon>
        <taxon>Spermatophyta</taxon>
        <taxon>Magnoliopsida</taxon>
        <taxon>eudicotyledons</taxon>
        <taxon>Gunneridae</taxon>
        <taxon>Pentapetalae</taxon>
        <taxon>rosids</taxon>
        <taxon>fabids</taxon>
        <taxon>Fabales</taxon>
        <taxon>Quillajaceae</taxon>
        <taxon>Quillaja</taxon>
    </lineage>
</organism>
<evidence type="ECO:0000313" key="2">
    <source>
        <dbReference type="Proteomes" id="UP001163823"/>
    </source>
</evidence>
<gene>
    <name evidence="1" type="ORF">O6P43_013306</name>
</gene>
<comment type="caution">
    <text evidence="1">The sequence shown here is derived from an EMBL/GenBank/DDBJ whole genome shotgun (WGS) entry which is preliminary data.</text>
</comment>
<dbReference type="AlphaFoldDB" id="A0AAD7PVF9"/>
<dbReference type="Proteomes" id="UP001163823">
    <property type="component" value="Chromosome 5"/>
</dbReference>